<evidence type="ECO:0000256" key="1">
    <source>
        <dbReference type="SAM" id="Phobius"/>
    </source>
</evidence>
<comment type="caution">
    <text evidence="2">The sequence shown here is derived from an EMBL/GenBank/DDBJ whole genome shotgun (WGS) entry which is preliminary data.</text>
</comment>
<keyword evidence="1" id="KW-0472">Membrane</keyword>
<feature type="transmembrane region" description="Helical" evidence="1">
    <location>
        <begin position="75"/>
        <end position="93"/>
    </location>
</feature>
<accession>A0A4Q9Z213</accession>
<proteinExistence type="predicted"/>
<feature type="transmembrane region" description="Helical" evidence="1">
    <location>
        <begin position="142"/>
        <end position="168"/>
    </location>
</feature>
<dbReference type="Pfam" id="PF13858">
    <property type="entry name" value="DUF4199"/>
    <property type="match status" value="1"/>
</dbReference>
<feature type="transmembrane region" description="Helical" evidence="1">
    <location>
        <begin position="5"/>
        <end position="26"/>
    </location>
</feature>
<dbReference type="AlphaFoldDB" id="A0A4Q9Z213"/>
<protein>
    <submittedName>
        <fullName evidence="2">DUF4199 domain-containing protein</fullName>
    </submittedName>
</protein>
<gene>
    <name evidence="2" type="ORF">EZL74_05365</name>
</gene>
<dbReference type="OrthoDB" id="6384283at2"/>
<dbReference type="Proteomes" id="UP000293300">
    <property type="component" value="Unassembled WGS sequence"/>
</dbReference>
<keyword evidence="1" id="KW-1133">Transmembrane helix</keyword>
<sequence length="175" mass="19584">MKKIVLTYGLMAGGIVAAFMLFGVYLFSNNPNFDAGMLLGYAGMIIAFSLCYVGIKNYRDRQNEGIISFGKALSIGLMITFIASTIYVGVWLIEYYCFFPDFMDKYIASALKKLDTTTMTAAEIKAKTAELMQYKELYKSPIMVILLTYAEALLPVGLLVPIICAWILKRKTKQV</sequence>
<organism evidence="2 3">
    <name type="scientific">Flavobacterium silvisoli</name>
    <dbReference type="NCBI Taxonomy" id="2529433"/>
    <lineage>
        <taxon>Bacteria</taxon>
        <taxon>Pseudomonadati</taxon>
        <taxon>Bacteroidota</taxon>
        <taxon>Flavobacteriia</taxon>
        <taxon>Flavobacteriales</taxon>
        <taxon>Flavobacteriaceae</taxon>
        <taxon>Flavobacterium</taxon>
    </lineage>
</organism>
<evidence type="ECO:0000313" key="2">
    <source>
        <dbReference type="EMBL" id="TBX70174.1"/>
    </source>
</evidence>
<name>A0A4Q9Z213_9FLAO</name>
<dbReference type="RefSeq" id="WP_131475570.1">
    <property type="nucleotide sequence ID" value="NZ_SJPE01000004.1"/>
</dbReference>
<reference evidence="2 3" key="1">
    <citation type="submission" date="2019-02" db="EMBL/GenBank/DDBJ databases">
        <title>Flavobacterium sp. RD-2-33 isolated from forest soil.</title>
        <authorList>
            <person name="Chaudhary D.K."/>
        </authorList>
    </citation>
    <scope>NUCLEOTIDE SEQUENCE [LARGE SCALE GENOMIC DNA]</scope>
    <source>
        <strain evidence="2 3">RD-2-33</strain>
    </source>
</reference>
<keyword evidence="3" id="KW-1185">Reference proteome</keyword>
<dbReference type="EMBL" id="SJPE01000004">
    <property type="protein sequence ID" value="TBX70174.1"/>
    <property type="molecule type" value="Genomic_DNA"/>
</dbReference>
<dbReference type="InterPro" id="IPR025250">
    <property type="entry name" value="DUF4199"/>
</dbReference>
<keyword evidence="1" id="KW-0812">Transmembrane</keyword>
<evidence type="ECO:0000313" key="3">
    <source>
        <dbReference type="Proteomes" id="UP000293300"/>
    </source>
</evidence>
<feature type="transmembrane region" description="Helical" evidence="1">
    <location>
        <begin position="38"/>
        <end position="55"/>
    </location>
</feature>